<dbReference type="SMART" id="SM00209">
    <property type="entry name" value="TSP1"/>
    <property type="match status" value="5"/>
</dbReference>
<sequence>MACPIDGYWTEWTEWSVCSLTCDSGTRDRSRSCIEPKYGGKDCEVGDYIQSELCNTQACPIDSYWTEWTEWNVCTLTCDSGTRDRSRSCIEPKYGGRECEVGNNTQSEPCNIQTCPIDGYWTEWTEWNVCTLTCGSGTRDRSRSCIEPKFGDKGCEVVDNIQSELCNIKTCPIDGYWTEWTAWSVCSLTCDSGTRDRLRSCIEPKYGGKKCEVGDNIQSELCNTQLCPSDGYWTEWTEWSVCSLTCGSGTSDRSRNCIEPQFGGLLCGEGIRFESKSCSTLSCPCKYI</sequence>
<dbReference type="FunFam" id="2.20.100.10:FF:000001">
    <property type="entry name" value="semaphorin-5A isoform X1"/>
    <property type="match status" value="3"/>
</dbReference>
<dbReference type="PROSITE" id="PS50092">
    <property type="entry name" value="TSP1"/>
    <property type="match status" value="5"/>
</dbReference>
<dbReference type="SUPFAM" id="SSF82895">
    <property type="entry name" value="TSP-1 type 1 repeat"/>
    <property type="match status" value="5"/>
</dbReference>
<accession>A0A9D4R4L5</accession>
<keyword evidence="2" id="KW-1015">Disulfide bond</keyword>
<dbReference type="EMBL" id="JAIWYP010000003">
    <property type="protein sequence ID" value="KAH3854729.1"/>
    <property type="molecule type" value="Genomic_DNA"/>
</dbReference>
<dbReference type="Pfam" id="PF00090">
    <property type="entry name" value="TSP_1"/>
    <property type="match status" value="5"/>
</dbReference>
<proteinExistence type="predicted"/>
<comment type="caution">
    <text evidence="3">The sequence shown here is derived from an EMBL/GenBank/DDBJ whole genome shotgun (WGS) entry which is preliminary data.</text>
</comment>
<dbReference type="Proteomes" id="UP000828390">
    <property type="component" value="Unassembled WGS sequence"/>
</dbReference>
<dbReference type="AlphaFoldDB" id="A0A9D4R4L5"/>
<protein>
    <submittedName>
        <fullName evidence="3">Uncharacterized protein</fullName>
    </submittedName>
</protein>
<dbReference type="PANTHER" id="PTHR22906:SF21">
    <property type="entry name" value="SEMA DOMAIN-CONTAINING PROTEIN"/>
    <property type="match status" value="1"/>
</dbReference>
<name>A0A9D4R4L5_DREPO</name>
<dbReference type="InterPro" id="IPR000884">
    <property type="entry name" value="TSP1_rpt"/>
</dbReference>
<evidence type="ECO:0000313" key="3">
    <source>
        <dbReference type="EMBL" id="KAH3854729.1"/>
    </source>
</evidence>
<evidence type="ECO:0000256" key="1">
    <source>
        <dbReference type="ARBA" id="ARBA00022737"/>
    </source>
</evidence>
<organism evidence="3 4">
    <name type="scientific">Dreissena polymorpha</name>
    <name type="common">Zebra mussel</name>
    <name type="synonym">Mytilus polymorpha</name>
    <dbReference type="NCBI Taxonomy" id="45954"/>
    <lineage>
        <taxon>Eukaryota</taxon>
        <taxon>Metazoa</taxon>
        <taxon>Spiralia</taxon>
        <taxon>Lophotrochozoa</taxon>
        <taxon>Mollusca</taxon>
        <taxon>Bivalvia</taxon>
        <taxon>Autobranchia</taxon>
        <taxon>Heteroconchia</taxon>
        <taxon>Euheterodonta</taxon>
        <taxon>Imparidentia</taxon>
        <taxon>Neoheterodontei</taxon>
        <taxon>Myida</taxon>
        <taxon>Dreissenoidea</taxon>
        <taxon>Dreissenidae</taxon>
        <taxon>Dreissena</taxon>
    </lineage>
</organism>
<gene>
    <name evidence="3" type="ORF">DPMN_097278</name>
</gene>
<dbReference type="InterPro" id="IPR052065">
    <property type="entry name" value="Compl_asym_regulator"/>
</dbReference>
<dbReference type="InterPro" id="IPR036383">
    <property type="entry name" value="TSP1_rpt_sf"/>
</dbReference>
<evidence type="ECO:0000256" key="2">
    <source>
        <dbReference type="ARBA" id="ARBA00023157"/>
    </source>
</evidence>
<evidence type="ECO:0000313" key="4">
    <source>
        <dbReference type="Proteomes" id="UP000828390"/>
    </source>
</evidence>
<reference evidence="3" key="2">
    <citation type="submission" date="2020-11" db="EMBL/GenBank/DDBJ databases">
        <authorList>
            <person name="McCartney M.A."/>
            <person name="Auch B."/>
            <person name="Kono T."/>
            <person name="Mallez S."/>
            <person name="Becker A."/>
            <person name="Gohl D.M."/>
            <person name="Silverstein K.A.T."/>
            <person name="Koren S."/>
            <person name="Bechman K.B."/>
            <person name="Herman A."/>
            <person name="Abrahante J.E."/>
            <person name="Garbe J."/>
        </authorList>
    </citation>
    <scope>NUCLEOTIDE SEQUENCE</scope>
    <source>
        <strain evidence="3">Duluth1</strain>
        <tissue evidence="3">Whole animal</tissue>
    </source>
</reference>
<keyword evidence="1" id="KW-0677">Repeat</keyword>
<reference evidence="3" key="1">
    <citation type="journal article" date="2019" name="bioRxiv">
        <title>The Genome of the Zebra Mussel, Dreissena polymorpha: A Resource for Invasive Species Research.</title>
        <authorList>
            <person name="McCartney M.A."/>
            <person name="Auch B."/>
            <person name="Kono T."/>
            <person name="Mallez S."/>
            <person name="Zhang Y."/>
            <person name="Obille A."/>
            <person name="Becker A."/>
            <person name="Abrahante J.E."/>
            <person name="Garbe J."/>
            <person name="Badalamenti J.P."/>
            <person name="Herman A."/>
            <person name="Mangelson H."/>
            <person name="Liachko I."/>
            <person name="Sullivan S."/>
            <person name="Sone E.D."/>
            <person name="Koren S."/>
            <person name="Silverstein K.A.T."/>
            <person name="Beckman K.B."/>
            <person name="Gohl D.M."/>
        </authorList>
    </citation>
    <scope>NUCLEOTIDE SEQUENCE</scope>
    <source>
        <strain evidence="3">Duluth1</strain>
        <tissue evidence="3">Whole animal</tissue>
    </source>
</reference>
<keyword evidence="4" id="KW-1185">Reference proteome</keyword>
<dbReference type="PANTHER" id="PTHR22906">
    <property type="entry name" value="PROPERDIN"/>
    <property type="match status" value="1"/>
</dbReference>
<dbReference type="Gene3D" id="2.20.100.10">
    <property type="entry name" value="Thrombospondin type-1 (TSP1) repeat"/>
    <property type="match status" value="5"/>
</dbReference>